<feature type="compositionally biased region" description="Polar residues" evidence="8">
    <location>
        <begin position="1"/>
        <end position="12"/>
    </location>
</feature>
<evidence type="ECO:0000256" key="6">
    <source>
        <dbReference type="ARBA" id="ARBA00023242"/>
    </source>
</evidence>
<reference evidence="10 11" key="1">
    <citation type="submission" date="2022-07" db="EMBL/GenBank/DDBJ databases">
        <title>Genome-wide signatures of adaptation to extreme environments.</title>
        <authorList>
            <person name="Cho C.H."/>
            <person name="Yoon H.S."/>
        </authorList>
    </citation>
    <scope>NUCLEOTIDE SEQUENCE [LARGE SCALE GENOMIC DNA]</scope>
    <source>
        <strain evidence="10 11">DBV 063 E5</strain>
    </source>
</reference>
<keyword evidence="4 7" id="KW-0233">DNA recombination</keyword>
<keyword evidence="3 7" id="KW-0227">DNA damage</keyword>
<feature type="region of interest" description="Disordered" evidence="8">
    <location>
        <begin position="180"/>
        <end position="226"/>
    </location>
</feature>
<evidence type="ECO:0000256" key="3">
    <source>
        <dbReference type="ARBA" id="ARBA00022763"/>
    </source>
</evidence>
<dbReference type="GO" id="GO:0006310">
    <property type="term" value="P:DNA recombination"/>
    <property type="evidence" value="ECO:0007669"/>
    <property type="project" value="UniProtKB-UniRule"/>
</dbReference>
<dbReference type="InterPro" id="IPR014854">
    <property type="entry name" value="Nse4_C"/>
</dbReference>
<proteinExistence type="inferred from homology"/>
<comment type="caution">
    <text evidence="10">The sequence shown here is derived from an EMBL/GenBank/DDBJ whole genome shotgun (WGS) entry which is preliminary data.</text>
</comment>
<name>A0AAV9IW42_CYACA</name>
<dbReference type="PANTHER" id="PTHR16140:SF0">
    <property type="entry name" value="NON-STRUCTURAL MAINTENANCE OF CHROMOSOMES ELEMENT 4"/>
    <property type="match status" value="1"/>
</dbReference>
<gene>
    <name evidence="10" type="ORF">CDCA_CDCA08G2351</name>
</gene>
<dbReference type="AlphaFoldDB" id="A0AAV9IW42"/>
<keyword evidence="5 7" id="KW-0234">DNA repair</keyword>
<dbReference type="EMBL" id="JANCYW010000008">
    <property type="protein sequence ID" value="KAK4536326.1"/>
    <property type="molecule type" value="Genomic_DNA"/>
</dbReference>
<evidence type="ECO:0000256" key="5">
    <source>
        <dbReference type="ARBA" id="ARBA00023204"/>
    </source>
</evidence>
<dbReference type="GO" id="GO:0005634">
    <property type="term" value="C:nucleus"/>
    <property type="evidence" value="ECO:0007669"/>
    <property type="project" value="UniProtKB-SubCell"/>
</dbReference>
<keyword evidence="11" id="KW-1185">Reference proteome</keyword>
<evidence type="ECO:0000256" key="7">
    <source>
        <dbReference type="RuleBase" id="RU365071"/>
    </source>
</evidence>
<evidence type="ECO:0000313" key="11">
    <source>
        <dbReference type="Proteomes" id="UP001301350"/>
    </source>
</evidence>
<dbReference type="Proteomes" id="UP001301350">
    <property type="component" value="Unassembled WGS sequence"/>
</dbReference>
<evidence type="ECO:0000256" key="2">
    <source>
        <dbReference type="ARBA" id="ARBA00008997"/>
    </source>
</evidence>
<evidence type="ECO:0000259" key="9">
    <source>
        <dbReference type="Pfam" id="PF08743"/>
    </source>
</evidence>
<feature type="region of interest" description="Disordered" evidence="8">
    <location>
        <begin position="117"/>
        <end position="143"/>
    </location>
</feature>
<feature type="region of interest" description="Disordered" evidence="8">
    <location>
        <begin position="1"/>
        <end position="23"/>
    </location>
</feature>
<dbReference type="Pfam" id="PF08743">
    <property type="entry name" value="Nse4_C"/>
    <property type="match status" value="1"/>
</dbReference>
<evidence type="ECO:0000256" key="4">
    <source>
        <dbReference type="ARBA" id="ARBA00023172"/>
    </source>
</evidence>
<accession>A0AAV9IW42</accession>
<comment type="subunit">
    <text evidence="7">Component of the SMC5-SMC6 complex.</text>
</comment>
<dbReference type="GO" id="GO:0030915">
    <property type="term" value="C:Smc5-Smc6 complex"/>
    <property type="evidence" value="ECO:0007669"/>
    <property type="project" value="UniProtKB-UniRule"/>
</dbReference>
<protein>
    <recommendedName>
        <fullName evidence="7">Non-structural maintenance of chromosomes element 4</fullName>
    </recommendedName>
</protein>
<sequence>MPSSTAENTATDSADAEDARSRLRSRSKRLRLELRRHAGELAAAGREVDAERLRALLAENDALAERVEEVPSHGMVTESFLKIALLQREMLARVHTGLRVLDAASLVRRLREVARSWRERGGHSDTEPTADAPPNAEEMPADEEEVVAAKDVFDWGRFGREYGRYLRTAPTMDFMVGPLGAPAPRRTAAKSAEERAARRERQRAEREALRQMPVERPTSVTAGDAHQRTETDVLVKQMFDALCQQQRADFYRMLMDPNDFGHSVENLFHASFLIRDGRVKLTLEDGRPVLQAVSREEMEALLRGASAADGDAPRNHTNAQAVLRLDRAQWQRHREGA</sequence>
<comment type="function">
    <text evidence="7">Component of the SMC5-SMC6 complex, that promotes sister chromatid alignment after DNA damage and facilitates double-stranded DNA breaks (DSBs) repair via homologous recombination between sister chromatids.</text>
</comment>
<dbReference type="PANTHER" id="PTHR16140">
    <property type="entry name" value="NON-STRUCTURAL MAINTENANCE OF CHROMOSOMES ELEMENT 4"/>
    <property type="match status" value="1"/>
</dbReference>
<dbReference type="GO" id="GO:0006281">
    <property type="term" value="P:DNA repair"/>
    <property type="evidence" value="ECO:0007669"/>
    <property type="project" value="UniProtKB-UniRule"/>
</dbReference>
<evidence type="ECO:0000256" key="1">
    <source>
        <dbReference type="ARBA" id="ARBA00004123"/>
    </source>
</evidence>
<evidence type="ECO:0000313" key="10">
    <source>
        <dbReference type="EMBL" id="KAK4536326.1"/>
    </source>
</evidence>
<organism evidence="10 11">
    <name type="scientific">Cyanidium caldarium</name>
    <name type="common">Red alga</name>
    <dbReference type="NCBI Taxonomy" id="2771"/>
    <lineage>
        <taxon>Eukaryota</taxon>
        <taxon>Rhodophyta</taxon>
        <taxon>Bangiophyceae</taxon>
        <taxon>Cyanidiales</taxon>
        <taxon>Cyanidiaceae</taxon>
        <taxon>Cyanidium</taxon>
    </lineage>
</organism>
<evidence type="ECO:0000256" key="8">
    <source>
        <dbReference type="SAM" id="MobiDB-lite"/>
    </source>
</evidence>
<feature type="compositionally biased region" description="Basic and acidic residues" evidence="8">
    <location>
        <begin position="191"/>
        <end position="209"/>
    </location>
</feature>
<keyword evidence="6 7" id="KW-0539">Nucleus</keyword>
<feature type="domain" description="Non-structural maintenance of chromosome element 4 C-terminal" evidence="9">
    <location>
        <begin position="249"/>
        <end position="332"/>
    </location>
</feature>
<comment type="subcellular location">
    <subcellularLocation>
        <location evidence="1 7">Nucleus</location>
    </subcellularLocation>
</comment>
<feature type="compositionally biased region" description="Basic and acidic residues" evidence="8">
    <location>
        <begin position="117"/>
        <end position="126"/>
    </location>
</feature>
<dbReference type="InterPro" id="IPR027786">
    <property type="entry name" value="Nse4/EID"/>
</dbReference>
<comment type="similarity">
    <text evidence="2 7">Belongs to the NSE4 family.</text>
</comment>